<evidence type="ECO:0000313" key="1">
    <source>
        <dbReference type="EMBL" id="TGY66121.1"/>
    </source>
</evidence>
<comment type="caution">
    <text evidence="1">The sequence shown here is derived from an EMBL/GenBank/DDBJ whole genome shotgun (WGS) entry which is preliminary data.</text>
</comment>
<accession>A0AC61R7Z1</accession>
<dbReference type="Proteomes" id="UP000308836">
    <property type="component" value="Unassembled WGS sequence"/>
</dbReference>
<sequence length="555" mass="60093">MIFNKGKGKIKMRKIRKLLTVFAAFFLVLGLTTNVQAEADQNQGTSAKTRGSITIQNTLEGKTYTIYRMLDLESYKKPADQTDKGAYSYKVLPAWKGFLESGVGAQFFELKEQDYVVVHPNAQVTAEGQFVNGKILTDAALQYAKEHNIHATQHATAQGNTLTFSDLDLGYYLVDSDAGALCALGTTDNNNVTIKEKNGIPTLEKQVQEKPDNSWGNKNDANIGDTVNFKATITTAAGAMNYKLIDKMEAGLTLKSDSIAVKIDETIHQAGANRFTITSTTDRGFEIKFADTWIQSLPVGTTIVVEYQATLNENAVIAGNGNKNSANLQYGDKTESFFETGEKETHTYTWPIGIYKYTQNGEEPEATETALADAEFYLSTNKTSAGTTEEEVQNGADVIKFKPTTASEGTIPTYQKASGEGTVSIIKTDATGKFILQGLDAGTYYLHEFAAPDGFNKLAGPIKVVITHEALTTPGSNLGYTVESTVDVDATDNFENATDDIKHENTNIAVKVLNTTGALLPSTGGMGTTLLYTIGAGLIVISGILLITKKRMSHE</sequence>
<dbReference type="EMBL" id="SRYG01000009">
    <property type="protein sequence ID" value="TGY66121.1"/>
    <property type="molecule type" value="Genomic_DNA"/>
</dbReference>
<protein>
    <submittedName>
        <fullName evidence="1">Isopeptide-forming domain-containing fimbrial protein</fullName>
    </submittedName>
</protein>
<evidence type="ECO:0000313" key="2">
    <source>
        <dbReference type="Proteomes" id="UP000308836"/>
    </source>
</evidence>
<organism evidence="1 2">
    <name type="scientific">Dubosiella muris</name>
    <dbReference type="NCBI Taxonomy" id="3038133"/>
    <lineage>
        <taxon>Bacteria</taxon>
        <taxon>Bacillati</taxon>
        <taxon>Bacillota</taxon>
        <taxon>Erysipelotrichia</taxon>
        <taxon>Erysipelotrichales</taxon>
        <taxon>Erysipelotrichaceae</taxon>
        <taxon>Dubosiella</taxon>
    </lineage>
</organism>
<gene>
    <name evidence="1" type="ORF">E5336_05515</name>
</gene>
<name>A0AC61R7Z1_9FIRM</name>
<reference evidence="1" key="1">
    <citation type="submission" date="2019-04" db="EMBL/GenBank/DDBJ databases">
        <title>Microbes associate with the intestines of laboratory mice.</title>
        <authorList>
            <person name="Navarre W."/>
            <person name="Wong E."/>
            <person name="Huang K."/>
            <person name="Tropini C."/>
            <person name="Ng K."/>
            <person name="Yu B."/>
        </authorList>
    </citation>
    <scope>NUCLEOTIDE SEQUENCE</scope>
    <source>
        <strain evidence="1">NM09_H32</strain>
    </source>
</reference>
<proteinExistence type="predicted"/>
<keyword evidence="2" id="KW-1185">Reference proteome</keyword>